<keyword evidence="2" id="KW-1185">Reference proteome</keyword>
<organism evidence="1 2">
    <name type="scientific">Aspergillus pseudoustus</name>
    <dbReference type="NCBI Taxonomy" id="1810923"/>
    <lineage>
        <taxon>Eukaryota</taxon>
        <taxon>Fungi</taxon>
        <taxon>Dikarya</taxon>
        <taxon>Ascomycota</taxon>
        <taxon>Pezizomycotina</taxon>
        <taxon>Eurotiomycetes</taxon>
        <taxon>Eurotiomycetidae</taxon>
        <taxon>Eurotiales</taxon>
        <taxon>Aspergillaceae</taxon>
        <taxon>Aspergillus</taxon>
        <taxon>Aspergillus subgen. Nidulantes</taxon>
    </lineage>
</organism>
<evidence type="ECO:0000313" key="2">
    <source>
        <dbReference type="Proteomes" id="UP001610446"/>
    </source>
</evidence>
<comment type="caution">
    <text evidence="1">The sequence shown here is derived from an EMBL/GenBank/DDBJ whole genome shotgun (WGS) entry which is preliminary data.</text>
</comment>
<dbReference type="EMBL" id="JBFXLU010000367">
    <property type="protein sequence ID" value="KAL2828348.1"/>
    <property type="molecule type" value="Genomic_DNA"/>
</dbReference>
<gene>
    <name evidence="1" type="ORF">BJY01DRAFT_255397</name>
</gene>
<dbReference type="Proteomes" id="UP001610446">
    <property type="component" value="Unassembled WGS sequence"/>
</dbReference>
<name>A0ABR4IKR1_9EURO</name>
<reference evidence="1 2" key="1">
    <citation type="submission" date="2024-07" db="EMBL/GenBank/DDBJ databases">
        <title>Section-level genome sequencing and comparative genomics of Aspergillus sections Usti and Cavernicolus.</title>
        <authorList>
            <consortium name="Lawrence Berkeley National Laboratory"/>
            <person name="Nybo J.L."/>
            <person name="Vesth T.C."/>
            <person name="Theobald S."/>
            <person name="Frisvad J.C."/>
            <person name="Larsen T.O."/>
            <person name="Kjaerboelling I."/>
            <person name="Rothschild-Mancinelli K."/>
            <person name="Lyhne E.K."/>
            <person name="Kogle M.E."/>
            <person name="Barry K."/>
            <person name="Clum A."/>
            <person name="Na H."/>
            <person name="Ledsgaard L."/>
            <person name="Lin J."/>
            <person name="Lipzen A."/>
            <person name="Kuo A."/>
            <person name="Riley R."/>
            <person name="Mondo S."/>
            <person name="Labutti K."/>
            <person name="Haridas S."/>
            <person name="Pangalinan J."/>
            <person name="Salamov A.A."/>
            <person name="Simmons B.A."/>
            <person name="Magnuson J.K."/>
            <person name="Chen J."/>
            <person name="Drula E."/>
            <person name="Henrissat B."/>
            <person name="Wiebenga A."/>
            <person name="Lubbers R.J."/>
            <person name="Gomes A.C."/>
            <person name="Makela M.R."/>
            <person name="Stajich J."/>
            <person name="Grigoriev I.V."/>
            <person name="Mortensen U.H."/>
            <person name="De Vries R.P."/>
            <person name="Baker S.E."/>
            <person name="Andersen M.R."/>
        </authorList>
    </citation>
    <scope>NUCLEOTIDE SEQUENCE [LARGE SCALE GENOMIC DNA]</scope>
    <source>
        <strain evidence="1 2">CBS 123904</strain>
    </source>
</reference>
<evidence type="ECO:0000313" key="1">
    <source>
        <dbReference type="EMBL" id="KAL2828348.1"/>
    </source>
</evidence>
<accession>A0ABR4IKR1</accession>
<sequence length="147" mass="17455">MIHLPGIPRTERVWYHCLGTEWDENDRNGGMDDHYHHVVNDDRWSSNRYCERVIPCATFPVEKFDLFEKCFYATPPQNHGHFMIRFLRKLVQAEVVQPYTIRLIVDVIKEFERSPVLDPKLDGELPDPKPLSVLDEHEEQMMFAMEL</sequence>
<protein>
    <submittedName>
        <fullName evidence="1">Uncharacterized protein</fullName>
    </submittedName>
</protein>
<proteinExistence type="predicted"/>